<evidence type="ECO:0000256" key="2">
    <source>
        <dbReference type="ARBA" id="ARBA00022670"/>
    </source>
</evidence>
<proteinExistence type="inferred from homology"/>
<evidence type="ECO:0000313" key="11">
    <source>
        <dbReference type="Proteomes" id="UP000653305"/>
    </source>
</evidence>
<sequence length="435" mass="45877">MPPPPAKWKGKCCQLNNLIGCNNKIIGARSFVSKTAVDDVGHGTHTASTAAGNFVIGANVYGNAKGTAAGIAPHAHLAIYKVCSSDGCWERFLIAAMDAAIDDGKGIFVSFSAGNEGPYHGSVVNGAPWALTVGTDIRGKMVVCELYVDRIQAGQAVKSAGGAAMILVNMEERANTTFADAHVLPAAHVGTLIGDNRAPVVAAFSSRGPNFASLGILKPDILGPGVNVLAAWHTSVENIHANTKSTFNIDSGTSMSCPHLSGVAALLKSAHPDWSPAAIKSAIMTTADVVNHAHYPIEDETFLPADIFATPNFTSIVNNKVNCSKVKSIPEAQLNYPSFSLTFIGQPTNSQTYTRTVTNVGDPNSSYIADIVPPPGIDILVVPKKLNFSELNQRMQYHVTFSRLASAPNGTAVQGFLKWCSSKHCVRSPIAVILM</sequence>
<keyword evidence="3" id="KW-0732">Signal</keyword>
<dbReference type="Gene3D" id="3.50.30.30">
    <property type="match status" value="1"/>
</dbReference>
<keyword evidence="4" id="KW-0378">Hydrolase</keyword>
<keyword evidence="5" id="KW-0720">Serine protease</keyword>
<organism evidence="10 11">
    <name type="scientific">Phtheirospermum japonicum</name>
    <dbReference type="NCBI Taxonomy" id="374723"/>
    <lineage>
        <taxon>Eukaryota</taxon>
        <taxon>Viridiplantae</taxon>
        <taxon>Streptophyta</taxon>
        <taxon>Embryophyta</taxon>
        <taxon>Tracheophyta</taxon>
        <taxon>Spermatophyta</taxon>
        <taxon>Magnoliopsida</taxon>
        <taxon>eudicotyledons</taxon>
        <taxon>Gunneridae</taxon>
        <taxon>Pentapetalae</taxon>
        <taxon>asterids</taxon>
        <taxon>lamiids</taxon>
        <taxon>Lamiales</taxon>
        <taxon>Orobanchaceae</taxon>
        <taxon>Orobanchaceae incertae sedis</taxon>
        <taxon>Phtheirospermum</taxon>
    </lineage>
</organism>
<reference evidence="10" key="1">
    <citation type="submission" date="2020-07" db="EMBL/GenBank/DDBJ databases">
        <title>Ethylene signaling mediates host invasion by parasitic plants.</title>
        <authorList>
            <person name="Yoshida S."/>
        </authorList>
    </citation>
    <scope>NUCLEOTIDE SEQUENCE</scope>
    <source>
        <strain evidence="10">Okayama</strain>
    </source>
</reference>
<dbReference type="InterPro" id="IPR036852">
    <property type="entry name" value="Peptidase_S8/S53_dom_sf"/>
</dbReference>
<dbReference type="Pfam" id="PF02225">
    <property type="entry name" value="PA"/>
    <property type="match status" value="1"/>
</dbReference>
<dbReference type="Gene3D" id="2.60.40.2310">
    <property type="match status" value="1"/>
</dbReference>
<evidence type="ECO:0000313" key="10">
    <source>
        <dbReference type="EMBL" id="GFQ06829.1"/>
    </source>
</evidence>
<evidence type="ECO:0000256" key="3">
    <source>
        <dbReference type="ARBA" id="ARBA00022729"/>
    </source>
</evidence>
<comment type="caution">
    <text evidence="6">Lacks conserved residue(s) required for the propagation of feature annotation.</text>
</comment>
<dbReference type="PANTHER" id="PTHR10795">
    <property type="entry name" value="PROPROTEIN CONVERTASE SUBTILISIN/KEXIN"/>
    <property type="match status" value="1"/>
</dbReference>
<evidence type="ECO:0000256" key="6">
    <source>
        <dbReference type="PROSITE-ProRule" id="PRU01240"/>
    </source>
</evidence>
<protein>
    <submittedName>
        <fullName evidence="10">Subtilisin-like protease sdd1</fullName>
    </submittedName>
</protein>
<evidence type="ECO:0000256" key="5">
    <source>
        <dbReference type="ARBA" id="ARBA00022825"/>
    </source>
</evidence>
<evidence type="ECO:0000259" key="9">
    <source>
        <dbReference type="Pfam" id="PF17766"/>
    </source>
</evidence>
<dbReference type="InterPro" id="IPR003137">
    <property type="entry name" value="PA_domain"/>
</dbReference>
<evidence type="ECO:0000259" key="8">
    <source>
        <dbReference type="Pfam" id="PF02225"/>
    </source>
</evidence>
<dbReference type="InterPro" id="IPR000209">
    <property type="entry name" value="Peptidase_S8/S53_dom"/>
</dbReference>
<dbReference type="Pfam" id="PF17766">
    <property type="entry name" value="fn3_6"/>
    <property type="match status" value="1"/>
</dbReference>
<keyword evidence="2 10" id="KW-0645">Protease</keyword>
<dbReference type="Pfam" id="PF00082">
    <property type="entry name" value="Peptidase_S8"/>
    <property type="match status" value="1"/>
</dbReference>
<keyword evidence="11" id="KW-1185">Reference proteome</keyword>
<feature type="domain" description="Peptidase S8/S53" evidence="7">
    <location>
        <begin position="36"/>
        <end position="288"/>
    </location>
</feature>
<comment type="similarity">
    <text evidence="1 6">Belongs to the peptidase S8 family.</text>
</comment>
<dbReference type="PRINTS" id="PR00723">
    <property type="entry name" value="SUBTILISIN"/>
</dbReference>
<comment type="caution">
    <text evidence="10">The sequence shown here is derived from an EMBL/GenBank/DDBJ whole genome shotgun (WGS) entry which is preliminary data.</text>
</comment>
<evidence type="ECO:0000256" key="1">
    <source>
        <dbReference type="ARBA" id="ARBA00011073"/>
    </source>
</evidence>
<dbReference type="Gene3D" id="3.40.50.200">
    <property type="entry name" value="Peptidase S8/S53 domain"/>
    <property type="match status" value="2"/>
</dbReference>
<dbReference type="GO" id="GO:0006508">
    <property type="term" value="P:proteolysis"/>
    <property type="evidence" value="ECO:0007669"/>
    <property type="project" value="UniProtKB-KW"/>
</dbReference>
<dbReference type="SUPFAM" id="SSF52743">
    <property type="entry name" value="Subtilisin-like"/>
    <property type="match status" value="1"/>
</dbReference>
<accession>A0A830DAN9</accession>
<dbReference type="EMBL" id="BMAC01001320">
    <property type="protein sequence ID" value="GFQ06829.1"/>
    <property type="molecule type" value="Genomic_DNA"/>
</dbReference>
<name>A0A830DAN9_9LAMI</name>
<feature type="domain" description="Subtilisin-like protease fibronectin type-III" evidence="9">
    <location>
        <begin position="333"/>
        <end position="432"/>
    </location>
</feature>
<dbReference type="GO" id="GO:0004252">
    <property type="term" value="F:serine-type endopeptidase activity"/>
    <property type="evidence" value="ECO:0007669"/>
    <property type="project" value="InterPro"/>
</dbReference>
<dbReference type="CDD" id="cd02120">
    <property type="entry name" value="PA_subtilisin_like"/>
    <property type="match status" value="1"/>
</dbReference>
<feature type="domain" description="PA" evidence="8">
    <location>
        <begin position="130"/>
        <end position="191"/>
    </location>
</feature>
<evidence type="ECO:0000256" key="4">
    <source>
        <dbReference type="ARBA" id="ARBA00022801"/>
    </source>
</evidence>
<dbReference type="PROSITE" id="PS51892">
    <property type="entry name" value="SUBTILASE"/>
    <property type="match status" value="1"/>
</dbReference>
<dbReference type="Proteomes" id="UP000653305">
    <property type="component" value="Unassembled WGS sequence"/>
</dbReference>
<dbReference type="InterPro" id="IPR041469">
    <property type="entry name" value="Subtilisin-like_FN3"/>
</dbReference>
<dbReference type="AlphaFoldDB" id="A0A830DAN9"/>
<gene>
    <name evidence="10" type="ORF">PHJA_002826900</name>
</gene>
<evidence type="ECO:0000259" key="7">
    <source>
        <dbReference type="Pfam" id="PF00082"/>
    </source>
</evidence>
<dbReference type="InterPro" id="IPR045051">
    <property type="entry name" value="SBT"/>
</dbReference>
<dbReference type="InterPro" id="IPR015500">
    <property type="entry name" value="Peptidase_S8_subtilisin-rel"/>
</dbReference>
<dbReference type="OrthoDB" id="206201at2759"/>